<dbReference type="eggNOG" id="COG2246">
    <property type="taxonomic scope" value="Bacteria"/>
</dbReference>
<dbReference type="AlphaFoldDB" id="B8KVW3"/>
<comment type="similarity">
    <text evidence="2">Belongs to the GtrA family.</text>
</comment>
<sequence>MSRPPLQEQSESELEKVVLFSIAGFIGFVVDAVFLYLFSTLTNPFLGRIGSFAIAVVVTWRINAVFTFKDEGKGLLHYVLGQVAGITINYLVFCTSIYLLPDHVWQLLLALAIGSGTAMIFNYMVMKHWVFQPSER</sequence>
<dbReference type="InterPro" id="IPR007267">
    <property type="entry name" value="GtrA_DPMS_TM"/>
</dbReference>
<evidence type="ECO:0000256" key="6">
    <source>
        <dbReference type="SAM" id="Phobius"/>
    </source>
</evidence>
<protein>
    <submittedName>
        <fullName evidence="8">GtrA-like protein</fullName>
    </submittedName>
</protein>
<feature type="domain" description="GtrA/DPMS transmembrane" evidence="7">
    <location>
        <begin position="20"/>
        <end position="131"/>
    </location>
</feature>
<feature type="transmembrane region" description="Helical" evidence="6">
    <location>
        <begin position="17"/>
        <end position="39"/>
    </location>
</feature>
<proteinExistence type="inferred from homology"/>
<dbReference type="InterPro" id="IPR051401">
    <property type="entry name" value="GtrA_CellWall_Glycosyl"/>
</dbReference>
<evidence type="ECO:0000256" key="1">
    <source>
        <dbReference type="ARBA" id="ARBA00004141"/>
    </source>
</evidence>
<keyword evidence="9" id="KW-1185">Reference proteome</keyword>
<feature type="transmembrane region" description="Helical" evidence="6">
    <location>
        <begin position="105"/>
        <end position="126"/>
    </location>
</feature>
<organism evidence="8 9">
    <name type="scientific">Luminiphilus syltensis NOR5-1B</name>
    <dbReference type="NCBI Taxonomy" id="565045"/>
    <lineage>
        <taxon>Bacteria</taxon>
        <taxon>Pseudomonadati</taxon>
        <taxon>Pseudomonadota</taxon>
        <taxon>Gammaproteobacteria</taxon>
        <taxon>Cellvibrionales</taxon>
        <taxon>Halieaceae</taxon>
        <taxon>Luminiphilus</taxon>
    </lineage>
</organism>
<name>B8KVW3_9GAMM</name>
<keyword evidence="5 6" id="KW-0472">Membrane</keyword>
<evidence type="ECO:0000256" key="2">
    <source>
        <dbReference type="ARBA" id="ARBA00009399"/>
    </source>
</evidence>
<evidence type="ECO:0000256" key="3">
    <source>
        <dbReference type="ARBA" id="ARBA00022692"/>
    </source>
</evidence>
<feature type="transmembrane region" description="Helical" evidence="6">
    <location>
        <begin position="75"/>
        <end position="99"/>
    </location>
</feature>
<accession>B8KVW3</accession>
<comment type="subcellular location">
    <subcellularLocation>
        <location evidence="1">Membrane</location>
        <topology evidence="1">Multi-pass membrane protein</topology>
    </subcellularLocation>
</comment>
<gene>
    <name evidence="8" type="ORF">NOR51B_226</name>
</gene>
<dbReference type="PANTHER" id="PTHR38459">
    <property type="entry name" value="PROPHAGE BACTOPRENOL-LINKED GLUCOSE TRANSLOCASE HOMOLOG"/>
    <property type="match status" value="1"/>
</dbReference>
<dbReference type="STRING" id="565045.NOR51B_226"/>
<keyword evidence="4 6" id="KW-1133">Transmembrane helix</keyword>
<dbReference type="RefSeq" id="WP_009019037.1">
    <property type="nucleotide sequence ID" value="NZ_DS999411.1"/>
</dbReference>
<keyword evidence="3 6" id="KW-0812">Transmembrane</keyword>
<feature type="transmembrane region" description="Helical" evidence="6">
    <location>
        <begin position="45"/>
        <end position="63"/>
    </location>
</feature>
<dbReference type="EMBL" id="DS999411">
    <property type="protein sequence ID" value="EED34289.1"/>
    <property type="molecule type" value="Genomic_DNA"/>
</dbReference>
<dbReference type="OrthoDB" id="7926501at2"/>
<evidence type="ECO:0000259" key="7">
    <source>
        <dbReference type="Pfam" id="PF04138"/>
    </source>
</evidence>
<reference evidence="9" key="1">
    <citation type="journal article" date="2013" name="BMC Microbiol.">
        <title>Taxonomy and evolution of bacteriochlorophyll a-containing members of the OM60/NOR5 clade of marine gammaproteobacteria: description of Luminiphilus syltensis gen. nov., sp. nov., reclassification of Haliea rubra as Pseudohaliea rubra gen. nov., comb. nov., and emendation of Chromatocurvus halotolerans.</title>
        <authorList>
            <person name="Spring S."/>
            <person name="Riedel T."/>
            <person name="Sproer C."/>
            <person name="Yan S."/>
            <person name="Harder J."/>
            <person name="Fuchs B.M."/>
        </authorList>
    </citation>
    <scope>NUCLEOTIDE SEQUENCE [LARGE SCALE GENOMIC DNA]</scope>
    <source>
        <strain evidence="9">NOR51-B</strain>
    </source>
</reference>
<dbReference type="HOGENOM" id="CLU_083873_7_2_6"/>
<dbReference type="GO" id="GO:0000271">
    <property type="term" value="P:polysaccharide biosynthetic process"/>
    <property type="evidence" value="ECO:0007669"/>
    <property type="project" value="InterPro"/>
</dbReference>
<dbReference type="Proteomes" id="UP000004699">
    <property type="component" value="Unassembled WGS sequence"/>
</dbReference>
<evidence type="ECO:0000256" key="4">
    <source>
        <dbReference type="ARBA" id="ARBA00022989"/>
    </source>
</evidence>
<evidence type="ECO:0000313" key="9">
    <source>
        <dbReference type="Proteomes" id="UP000004699"/>
    </source>
</evidence>
<evidence type="ECO:0000256" key="5">
    <source>
        <dbReference type="ARBA" id="ARBA00023136"/>
    </source>
</evidence>
<dbReference type="PANTHER" id="PTHR38459:SF1">
    <property type="entry name" value="PROPHAGE BACTOPRENOL-LINKED GLUCOSE TRANSLOCASE HOMOLOG"/>
    <property type="match status" value="1"/>
</dbReference>
<dbReference type="Pfam" id="PF04138">
    <property type="entry name" value="GtrA_DPMS_TM"/>
    <property type="match status" value="1"/>
</dbReference>
<dbReference type="GO" id="GO:0005886">
    <property type="term" value="C:plasma membrane"/>
    <property type="evidence" value="ECO:0007669"/>
    <property type="project" value="TreeGrafter"/>
</dbReference>
<evidence type="ECO:0000313" key="8">
    <source>
        <dbReference type="EMBL" id="EED34289.1"/>
    </source>
</evidence>